<evidence type="ECO:0000256" key="4">
    <source>
        <dbReference type="PROSITE-ProRule" id="PRU00175"/>
    </source>
</evidence>
<dbReference type="InterPro" id="IPR013083">
    <property type="entry name" value="Znf_RING/FYVE/PHD"/>
</dbReference>
<feature type="domain" description="RING-type" evidence="5">
    <location>
        <begin position="264"/>
        <end position="303"/>
    </location>
</feature>
<evidence type="ECO:0000313" key="7">
    <source>
        <dbReference type="Proteomes" id="UP001160148"/>
    </source>
</evidence>
<dbReference type="InterPro" id="IPR017907">
    <property type="entry name" value="Znf_RING_CS"/>
</dbReference>
<dbReference type="AlphaFoldDB" id="A0AAV0VKU0"/>
<dbReference type="Gene3D" id="3.30.40.10">
    <property type="entry name" value="Zinc/RING finger domain, C3HC4 (zinc finger)"/>
    <property type="match status" value="1"/>
</dbReference>
<dbReference type="InterPro" id="IPR047126">
    <property type="entry name" value="RNF141-like"/>
</dbReference>
<keyword evidence="1" id="KW-0479">Metal-binding</keyword>
<reference evidence="6 7" key="1">
    <citation type="submission" date="2023-01" db="EMBL/GenBank/DDBJ databases">
        <authorList>
            <person name="Whitehead M."/>
        </authorList>
    </citation>
    <scope>NUCLEOTIDE SEQUENCE [LARGE SCALE GENOMIC DNA]</scope>
</reference>
<dbReference type="PROSITE" id="PS00518">
    <property type="entry name" value="ZF_RING_1"/>
    <property type="match status" value="1"/>
</dbReference>
<evidence type="ECO:0000259" key="5">
    <source>
        <dbReference type="PROSITE" id="PS50089"/>
    </source>
</evidence>
<evidence type="ECO:0000313" key="6">
    <source>
        <dbReference type="EMBL" id="CAI6343547.1"/>
    </source>
</evidence>
<dbReference type="Pfam" id="PF13920">
    <property type="entry name" value="zf-C3HC4_3"/>
    <property type="match status" value="1"/>
</dbReference>
<proteinExistence type="predicted"/>
<evidence type="ECO:0000256" key="1">
    <source>
        <dbReference type="ARBA" id="ARBA00022723"/>
    </source>
</evidence>
<dbReference type="PANTHER" id="PTHR12109:SF5">
    <property type="entry name" value="RING-TYPE DOMAIN-CONTAINING PROTEIN"/>
    <property type="match status" value="1"/>
</dbReference>
<comment type="caution">
    <text evidence="6">The sequence shown here is derived from an EMBL/GenBank/DDBJ whole genome shotgun (WGS) entry which is preliminary data.</text>
</comment>
<dbReference type="SMART" id="SM00184">
    <property type="entry name" value="RING"/>
    <property type="match status" value="1"/>
</dbReference>
<evidence type="ECO:0000256" key="2">
    <source>
        <dbReference type="ARBA" id="ARBA00022771"/>
    </source>
</evidence>
<dbReference type="InterPro" id="IPR001841">
    <property type="entry name" value="Znf_RING"/>
</dbReference>
<sequence>MQYFQRYWMDTVGPLRFTVYRLQYRTNNFIESYHASLLRLMGQHPSLYQFYEHLRTVEERSRNDLASAVNGQQVRRRTYRMYPRNNAIINNGWANVENGTYNLQDFLRNVSYTSEQILRNEIGEPDFQPMLAIQGLNAIPPGQLPQRPPQLLLRPMPVPPLIRPAVQPPIAEVVPVAIQPAEAVQLPMVEVPAIAVQNVRNQRGVRRRGNRGNRVQGNGRGRLNARVGWAEFFANIEDEVEPRLPPPVPNQHPIPANEMILEVCIICYEEVVTVTIVPCRHTFCNTCITRLIQDGFNTCPLCRGNIEVYEGYV</sequence>
<protein>
    <recommendedName>
        <fullName evidence="5">RING-type domain-containing protein</fullName>
    </recommendedName>
</protein>
<keyword evidence="7" id="KW-1185">Reference proteome</keyword>
<organism evidence="6 7">
    <name type="scientific">Macrosiphum euphorbiae</name>
    <name type="common">potato aphid</name>
    <dbReference type="NCBI Taxonomy" id="13131"/>
    <lineage>
        <taxon>Eukaryota</taxon>
        <taxon>Metazoa</taxon>
        <taxon>Ecdysozoa</taxon>
        <taxon>Arthropoda</taxon>
        <taxon>Hexapoda</taxon>
        <taxon>Insecta</taxon>
        <taxon>Pterygota</taxon>
        <taxon>Neoptera</taxon>
        <taxon>Paraneoptera</taxon>
        <taxon>Hemiptera</taxon>
        <taxon>Sternorrhyncha</taxon>
        <taxon>Aphidomorpha</taxon>
        <taxon>Aphidoidea</taxon>
        <taxon>Aphididae</taxon>
        <taxon>Macrosiphini</taxon>
        <taxon>Macrosiphum</taxon>
    </lineage>
</organism>
<dbReference type="CDD" id="cd16449">
    <property type="entry name" value="RING-HC"/>
    <property type="match status" value="1"/>
</dbReference>
<keyword evidence="3" id="KW-0862">Zinc</keyword>
<keyword evidence="2 4" id="KW-0863">Zinc-finger</keyword>
<dbReference type="EMBL" id="CARXXK010000001">
    <property type="protein sequence ID" value="CAI6343547.1"/>
    <property type="molecule type" value="Genomic_DNA"/>
</dbReference>
<dbReference type="SUPFAM" id="SSF57850">
    <property type="entry name" value="RING/U-box"/>
    <property type="match status" value="1"/>
</dbReference>
<evidence type="ECO:0000256" key="3">
    <source>
        <dbReference type="ARBA" id="ARBA00022833"/>
    </source>
</evidence>
<dbReference type="PROSITE" id="PS50089">
    <property type="entry name" value="ZF_RING_2"/>
    <property type="match status" value="1"/>
</dbReference>
<accession>A0AAV0VKU0</accession>
<dbReference type="Proteomes" id="UP001160148">
    <property type="component" value="Unassembled WGS sequence"/>
</dbReference>
<dbReference type="PANTHER" id="PTHR12109">
    <property type="entry name" value="RING FINGER PROTEIN 141-RELATED"/>
    <property type="match status" value="1"/>
</dbReference>
<gene>
    <name evidence="6" type="ORF">MEUPH1_LOCUS800</name>
</gene>
<dbReference type="GO" id="GO:0008270">
    <property type="term" value="F:zinc ion binding"/>
    <property type="evidence" value="ECO:0007669"/>
    <property type="project" value="UniProtKB-KW"/>
</dbReference>
<name>A0AAV0VKU0_9HEMI</name>